<protein>
    <recommendedName>
        <fullName evidence="4">DUF3098 domain-containing protein</fullName>
    </recommendedName>
</protein>
<sequence>MNARNVILGVSLLLIAALAFFTVRDLIVNGITLMGLVSLPIVVILGVGVIGAMAQPPRRR</sequence>
<feature type="transmembrane region" description="Helical" evidence="1">
    <location>
        <begin position="31"/>
        <end position="54"/>
    </location>
</feature>
<evidence type="ECO:0000256" key="1">
    <source>
        <dbReference type="SAM" id="Phobius"/>
    </source>
</evidence>
<evidence type="ECO:0000313" key="3">
    <source>
        <dbReference type="Proteomes" id="UP001284601"/>
    </source>
</evidence>
<organism evidence="2 3">
    <name type="scientific">Conexibacter stalactiti</name>
    <dbReference type="NCBI Taxonomy" id="1940611"/>
    <lineage>
        <taxon>Bacteria</taxon>
        <taxon>Bacillati</taxon>
        <taxon>Actinomycetota</taxon>
        <taxon>Thermoleophilia</taxon>
        <taxon>Solirubrobacterales</taxon>
        <taxon>Conexibacteraceae</taxon>
        <taxon>Conexibacter</taxon>
    </lineage>
</organism>
<keyword evidence="1" id="KW-1133">Transmembrane helix</keyword>
<gene>
    <name evidence="2" type="ORF">R7226_27235</name>
</gene>
<dbReference type="RefSeq" id="WP_318600548.1">
    <property type="nucleotide sequence ID" value="NZ_JAWSTH010000117.1"/>
</dbReference>
<dbReference type="EMBL" id="JAWSTH010000117">
    <property type="protein sequence ID" value="MDW5598080.1"/>
    <property type="molecule type" value="Genomic_DNA"/>
</dbReference>
<reference evidence="3" key="1">
    <citation type="submission" date="2023-07" db="EMBL/GenBank/DDBJ databases">
        <title>Conexibacter stalactiti sp. nov., isolated from stalactites in a lava cave and emended description of the genus Conexibacter.</title>
        <authorList>
            <person name="Lee S.D."/>
        </authorList>
    </citation>
    <scope>NUCLEOTIDE SEQUENCE [LARGE SCALE GENOMIC DNA]</scope>
    <source>
        <strain evidence="3">KCTC 39840</strain>
    </source>
</reference>
<name>A0ABU4HXX8_9ACTN</name>
<dbReference type="Proteomes" id="UP001284601">
    <property type="component" value="Unassembled WGS sequence"/>
</dbReference>
<keyword evidence="3" id="KW-1185">Reference proteome</keyword>
<accession>A0ABU4HXX8</accession>
<keyword evidence="1" id="KW-0812">Transmembrane</keyword>
<evidence type="ECO:0000313" key="2">
    <source>
        <dbReference type="EMBL" id="MDW5598080.1"/>
    </source>
</evidence>
<proteinExistence type="predicted"/>
<keyword evidence="1" id="KW-0472">Membrane</keyword>
<evidence type="ECO:0008006" key="4">
    <source>
        <dbReference type="Google" id="ProtNLM"/>
    </source>
</evidence>
<comment type="caution">
    <text evidence="2">The sequence shown here is derived from an EMBL/GenBank/DDBJ whole genome shotgun (WGS) entry which is preliminary data.</text>
</comment>